<dbReference type="PANTHER" id="PTHR22946">
    <property type="entry name" value="DIENELACTONE HYDROLASE DOMAIN-CONTAINING PROTEIN-RELATED"/>
    <property type="match status" value="1"/>
</dbReference>
<dbReference type="InterPro" id="IPR050261">
    <property type="entry name" value="FrsA_esterase"/>
</dbReference>
<reference evidence="4" key="1">
    <citation type="submission" date="2019-06" db="EMBL/GenBank/DDBJ databases">
        <authorList>
            <person name="Broberg M."/>
        </authorList>
    </citation>
    <scope>NUCLEOTIDE SEQUENCE [LARGE SCALE GENOMIC DNA]</scope>
</reference>
<dbReference type="GO" id="GO:0006508">
    <property type="term" value="P:proteolysis"/>
    <property type="evidence" value="ECO:0007669"/>
    <property type="project" value="InterPro"/>
</dbReference>
<dbReference type="EMBL" id="CABFOC020000035">
    <property type="protein sequence ID" value="CAH0048124.1"/>
    <property type="molecule type" value="Genomic_DNA"/>
</dbReference>
<dbReference type="Gene3D" id="1.20.1440.110">
    <property type="entry name" value="acylaminoacyl peptidase"/>
    <property type="match status" value="1"/>
</dbReference>
<dbReference type="GO" id="GO:0008236">
    <property type="term" value="F:serine-type peptidase activity"/>
    <property type="evidence" value="ECO:0007669"/>
    <property type="project" value="InterPro"/>
</dbReference>
<evidence type="ECO:0000313" key="4">
    <source>
        <dbReference type="Proteomes" id="UP000775872"/>
    </source>
</evidence>
<keyword evidence="4" id="KW-1185">Reference proteome</keyword>
<dbReference type="SUPFAM" id="SSF53474">
    <property type="entry name" value="alpha/beta-Hydrolases"/>
    <property type="match status" value="1"/>
</dbReference>
<dbReference type="AlphaFoldDB" id="A0A9N9Z2Z5"/>
<comment type="caution">
    <text evidence="3">The sequence shown here is derived from an EMBL/GenBank/DDBJ whole genome shotgun (WGS) entry which is preliminary data.</text>
</comment>
<keyword evidence="1" id="KW-0732">Signal</keyword>
<accession>A0A9N9Z2Z5</accession>
<sequence length="431" mass="47901">MKASTILNISLLQAVSNLYLAEAASAEEEPILLLSEDPTFHFEILGGLGQAIGGGSDIAPLLAAAKDIKVGDFETFSEVLFKLANKTKAQALDPALAFDPINVRDTWFSVANYFRRADAFTKGNWDNPIIKEYWDEQLAAFNKGLVALPIPGERVQIPADNFTVEAIWYSADKDKKKRPTLIIGNGYDAAQEDMYHIMVVHARALGWNALTYEGPGQPTVRRSQDLGFIPDWERVVIPTVDYVLNEKSDEVDTERLALYGNSMGGYLAARAAAFEPRLKAVALNGGVFSVYDSYKAQLPDDLLEVYEAGKKEEFDQAALSLLALNSTAPTSIRWGLEHGLWAFKTKSPYDFFKKTEQYTLEGITDRINMPVWIADAEFEGFFKGEPQRVKDVLGDKATFHLFSGEAGYHTQSGAFQEMTRVIFGWLHQTLG</sequence>
<organism evidence="3 4">
    <name type="scientific">Clonostachys solani</name>
    <dbReference type="NCBI Taxonomy" id="160281"/>
    <lineage>
        <taxon>Eukaryota</taxon>
        <taxon>Fungi</taxon>
        <taxon>Dikarya</taxon>
        <taxon>Ascomycota</taxon>
        <taxon>Pezizomycotina</taxon>
        <taxon>Sordariomycetes</taxon>
        <taxon>Hypocreomycetidae</taxon>
        <taxon>Hypocreales</taxon>
        <taxon>Bionectriaceae</taxon>
        <taxon>Clonostachys</taxon>
    </lineage>
</organism>
<feature type="signal peptide" evidence="1">
    <location>
        <begin position="1"/>
        <end position="26"/>
    </location>
</feature>
<evidence type="ECO:0000313" key="3">
    <source>
        <dbReference type="EMBL" id="CAH0048124.1"/>
    </source>
</evidence>
<dbReference type="OrthoDB" id="249703at2759"/>
<dbReference type="InterPro" id="IPR029058">
    <property type="entry name" value="AB_hydrolase_fold"/>
</dbReference>
<feature type="domain" description="Peptidase S9 prolyl oligopeptidase catalytic" evidence="2">
    <location>
        <begin position="240"/>
        <end position="297"/>
    </location>
</feature>
<protein>
    <recommendedName>
        <fullName evidence="2">Peptidase S9 prolyl oligopeptidase catalytic domain-containing protein</fullName>
    </recommendedName>
</protein>
<dbReference type="Gene3D" id="3.40.50.1820">
    <property type="entry name" value="alpha/beta hydrolase"/>
    <property type="match status" value="1"/>
</dbReference>
<gene>
    <name evidence="3" type="ORF">CSOL1703_00000067</name>
</gene>
<dbReference type="PANTHER" id="PTHR22946:SF12">
    <property type="entry name" value="CONIDIAL PIGMENT BIOSYNTHESIS PROTEIN AYG1 (AFU_ORTHOLOGUE AFUA_2G17550)"/>
    <property type="match status" value="1"/>
</dbReference>
<reference evidence="3 4" key="2">
    <citation type="submission" date="2021-10" db="EMBL/GenBank/DDBJ databases">
        <authorList>
            <person name="Piombo E."/>
        </authorList>
    </citation>
    <scope>NUCLEOTIDE SEQUENCE [LARGE SCALE GENOMIC DNA]</scope>
</reference>
<proteinExistence type="predicted"/>
<dbReference type="Pfam" id="PF00326">
    <property type="entry name" value="Peptidase_S9"/>
    <property type="match status" value="1"/>
</dbReference>
<dbReference type="Proteomes" id="UP000775872">
    <property type="component" value="Unassembled WGS sequence"/>
</dbReference>
<dbReference type="InterPro" id="IPR001375">
    <property type="entry name" value="Peptidase_S9_cat"/>
</dbReference>
<evidence type="ECO:0000259" key="2">
    <source>
        <dbReference type="Pfam" id="PF00326"/>
    </source>
</evidence>
<feature type="chain" id="PRO_5040238654" description="Peptidase S9 prolyl oligopeptidase catalytic domain-containing protein" evidence="1">
    <location>
        <begin position="27"/>
        <end position="431"/>
    </location>
</feature>
<evidence type="ECO:0000256" key="1">
    <source>
        <dbReference type="SAM" id="SignalP"/>
    </source>
</evidence>
<name>A0A9N9Z2Z5_9HYPO</name>